<sequence length="687" mass="74396">MGAVTRRVIGVGFLAGAAALLVATPGVLAAAGIKDWRLLTGAALVVPVAALLAGVWRTRFENAVQSREAHARELAKGTFAPAGKLPRVREITDPVRAVGVHPARRRDSGGDRVPAYVPRDFDGRLRAALAAPGFVLLVGDSTAGKTRAAFEAMRAVLPDHRLVMPVRRDGVAAAVAEAMTLRHCVLWLDDLEGFLGPGGLTRKEVAELLEGPGHHRIVLATLRAAEEDRLVSGDDDEGRRLSRESRAVLEQADRILVERLFSAPEKERAAGLADDDSRIADALSSADVLGVPEYLAAGPQLKEEWERAWARGTHPRAAALIAAAVDLRCAGFAAPLPRALLDETHGLYLEKRGGSRLSPESEEKAWEWATRLRDSGNAPLHAADDGTYELFDYLLDDVQRAAAPGTHAPEETITAALRHARADDAHEIAATAYGQGRYRLSETALLQAIEARTNEHGPEHPTVLAARTNLAIVLRDMGRLEEAHAEQRAGLEITARVLGPDHPDTLDARGNLVNLLYLQGRLDEAETEQRAVLTALERTLGPDHPSTLIARNSLGLVLTDLGRLDEAEIEHRAEFEASARLLGTEHPETLASRNNLARVLHELGRLEESEAEYRALLEAGERVLGREHPHMLIARNNRAAVLAEAGRPDEATSELRAVVEISERVLGPDHPDTVDRRQGLARMEGRG</sequence>
<dbReference type="PANTHER" id="PTHR46082">
    <property type="entry name" value="ATP/GTP-BINDING PROTEIN-RELATED"/>
    <property type="match status" value="1"/>
</dbReference>
<organism evidence="2 3">
    <name type="scientific">Actinomadura rubteroloni</name>
    <dbReference type="NCBI Taxonomy" id="1926885"/>
    <lineage>
        <taxon>Bacteria</taxon>
        <taxon>Bacillati</taxon>
        <taxon>Actinomycetota</taxon>
        <taxon>Actinomycetes</taxon>
        <taxon>Streptosporangiales</taxon>
        <taxon>Thermomonosporaceae</taxon>
        <taxon>Actinomadura</taxon>
    </lineage>
</organism>
<dbReference type="PANTHER" id="PTHR46082:SF6">
    <property type="entry name" value="AAA+ ATPASE DOMAIN-CONTAINING PROTEIN-RELATED"/>
    <property type="match status" value="1"/>
</dbReference>
<dbReference type="SUPFAM" id="SSF48452">
    <property type="entry name" value="TPR-like"/>
    <property type="match status" value="2"/>
</dbReference>
<evidence type="ECO:0000313" key="3">
    <source>
        <dbReference type="Proteomes" id="UP000242367"/>
    </source>
</evidence>
<reference evidence="2 3" key="1">
    <citation type="journal article" date="2017" name="Chemistry">
        <title>Isolation, Biosynthesis and Chemical Modifications of Rubterolones A-F: Rare Tropolone Alkaloids from Actinomadura sp. 5-2.</title>
        <authorList>
            <person name="Guo H."/>
            <person name="Benndorf R."/>
            <person name="Leichnitz D."/>
            <person name="Klassen J.L."/>
            <person name="Vollmers J."/>
            <person name="Gorls H."/>
            <person name="Steinacker M."/>
            <person name="Weigel C."/>
            <person name="Dahse H.M."/>
            <person name="Kaster A.K."/>
            <person name="de Beer Z.W."/>
            <person name="Poulsen M."/>
            <person name="Beemelmanns C."/>
        </authorList>
    </citation>
    <scope>NUCLEOTIDE SEQUENCE [LARGE SCALE GENOMIC DNA]</scope>
    <source>
        <strain evidence="2 3">5-2</strain>
    </source>
</reference>
<name>A0A2P4ULE4_9ACTN</name>
<comment type="caution">
    <text evidence="2">The sequence shown here is derived from an EMBL/GenBank/DDBJ whole genome shotgun (WGS) entry which is preliminary data.</text>
</comment>
<accession>A0A2P4ULE4</accession>
<evidence type="ECO:0000313" key="2">
    <source>
        <dbReference type="EMBL" id="POM25873.1"/>
    </source>
</evidence>
<dbReference type="InterPro" id="IPR011990">
    <property type="entry name" value="TPR-like_helical_dom_sf"/>
</dbReference>
<feature type="region of interest" description="Disordered" evidence="1">
    <location>
        <begin position="667"/>
        <end position="687"/>
    </location>
</feature>
<keyword evidence="3" id="KW-1185">Reference proteome</keyword>
<dbReference type="Gene3D" id="1.25.40.10">
    <property type="entry name" value="Tetratricopeptide repeat domain"/>
    <property type="match status" value="2"/>
</dbReference>
<evidence type="ECO:0000256" key="1">
    <source>
        <dbReference type="SAM" id="MobiDB-lite"/>
    </source>
</evidence>
<dbReference type="Proteomes" id="UP000242367">
    <property type="component" value="Unassembled WGS sequence"/>
</dbReference>
<dbReference type="EMBL" id="MTBP01000001">
    <property type="protein sequence ID" value="POM25873.1"/>
    <property type="molecule type" value="Genomic_DNA"/>
</dbReference>
<proteinExistence type="predicted"/>
<dbReference type="AlphaFoldDB" id="A0A2P4ULE4"/>
<protein>
    <submittedName>
        <fullName evidence="2">Tetratricopeptide repeat protein</fullName>
    </submittedName>
</protein>
<dbReference type="Pfam" id="PF13424">
    <property type="entry name" value="TPR_12"/>
    <property type="match status" value="3"/>
</dbReference>
<gene>
    <name evidence="2" type="ORF">BTM25_02560</name>
</gene>
<dbReference type="InterPro" id="IPR053137">
    <property type="entry name" value="NLR-like"/>
</dbReference>